<accession>A0A101I122</accession>
<evidence type="ECO:0000256" key="10">
    <source>
        <dbReference type="ARBA" id="ARBA00050859"/>
    </source>
</evidence>
<keyword evidence="3 14" id="KW-0121">Carboxypeptidase</keyword>
<dbReference type="EC" id="3.4.17.18" evidence="11"/>
<keyword evidence="4" id="KW-0645">Protease</keyword>
<dbReference type="GO" id="GO:0006508">
    <property type="term" value="P:proteolysis"/>
    <property type="evidence" value="ECO:0007669"/>
    <property type="project" value="UniProtKB-KW"/>
</dbReference>
<keyword evidence="5" id="KW-0479">Metal-binding</keyword>
<reference evidence="15" key="1">
    <citation type="journal article" date="2015" name="MBio">
        <title>Genome-Resolved Metagenomic Analysis Reveals Roles for Candidate Phyla and Other Microbial Community Members in Biogeochemical Transformations in Oil Reservoirs.</title>
        <authorList>
            <person name="Hu P."/>
            <person name="Tom L."/>
            <person name="Singh A."/>
            <person name="Thomas B.C."/>
            <person name="Baker B.J."/>
            <person name="Piceno Y.M."/>
            <person name="Andersen G.L."/>
            <person name="Banfield J.F."/>
        </authorList>
    </citation>
    <scope>NUCLEOTIDE SEQUENCE [LARGE SCALE GENOMIC DNA]</scope>
</reference>
<gene>
    <name evidence="14" type="ORF">XE03_1459</name>
</gene>
<evidence type="ECO:0000259" key="13">
    <source>
        <dbReference type="PROSITE" id="PS52035"/>
    </source>
</evidence>
<dbReference type="GO" id="GO:0005615">
    <property type="term" value="C:extracellular space"/>
    <property type="evidence" value="ECO:0007669"/>
    <property type="project" value="TreeGrafter"/>
</dbReference>
<dbReference type="Pfam" id="PF18962">
    <property type="entry name" value="Por_Secre_tail"/>
    <property type="match status" value="1"/>
</dbReference>
<dbReference type="GO" id="GO:0008270">
    <property type="term" value="F:zinc ion binding"/>
    <property type="evidence" value="ECO:0007669"/>
    <property type="project" value="InterPro"/>
</dbReference>
<evidence type="ECO:0000313" key="14">
    <source>
        <dbReference type="EMBL" id="KUK86509.1"/>
    </source>
</evidence>
<evidence type="ECO:0000256" key="12">
    <source>
        <dbReference type="PROSITE-ProRule" id="PRU01379"/>
    </source>
</evidence>
<evidence type="ECO:0000313" key="15">
    <source>
        <dbReference type="Proteomes" id="UP000053467"/>
    </source>
</evidence>
<dbReference type="PANTHER" id="PTHR11705:SF143">
    <property type="entry name" value="SLL0236 PROTEIN"/>
    <property type="match status" value="1"/>
</dbReference>
<name>A0A101I122_UNCT6</name>
<evidence type="ECO:0000256" key="11">
    <source>
        <dbReference type="ARBA" id="ARBA00066554"/>
    </source>
</evidence>
<evidence type="ECO:0000256" key="7">
    <source>
        <dbReference type="ARBA" id="ARBA00022801"/>
    </source>
</evidence>
<feature type="active site" description="Proton donor/acceptor" evidence="12">
    <location>
        <position position="359"/>
    </location>
</feature>
<organism evidence="14 15">
    <name type="scientific">candidate division TA06 bacterium 34_109</name>
    <dbReference type="NCBI Taxonomy" id="1635277"/>
    <lineage>
        <taxon>Bacteria</taxon>
        <taxon>Bacteria division TA06</taxon>
    </lineage>
</organism>
<protein>
    <recommendedName>
        <fullName evidence="11">carboxypeptidase T</fullName>
        <ecNumber evidence="11">3.4.17.18</ecNumber>
    </recommendedName>
</protein>
<evidence type="ECO:0000256" key="3">
    <source>
        <dbReference type="ARBA" id="ARBA00022645"/>
    </source>
</evidence>
<proteinExistence type="inferred from homology"/>
<dbReference type="PROSITE" id="PS52035">
    <property type="entry name" value="PEPTIDASE_M14"/>
    <property type="match status" value="1"/>
</dbReference>
<evidence type="ECO:0000256" key="8">
    <source>
        <dbReference type="ARBA" id="ARBA00022833"/>
    </source>
</evidence>
<dbReference type="SUPFAM" id="SSF53187">
    <property type="entry name" value="Zn-dependent exopeptidases"/>
    <property type="match status" value="1"/>
</dbReference>
<dbReference type="AlphaFoldDB" id="A0A101I122"/>
<dbReference type="SMART" id="SM00631">
    <property type="entry name" value="Zn_pept"/>
    <property type="match status" value="1"/>
</dbReference>
<comment type="catalytic activity">
    <reaction evidence="10">
        <text>Releases a C-terminal residue, which may be hydrophobic or positively charged.</text>
        <dbReference type="EC" id="3.4.17.18"/>
    </reaction>
</comment>
<dbReference type="Gene3D" id="3.40.630.10">
    <property type="entry name" value="Zn peptidases"/>
    <property type="match status" value="1"/>
</dbReference>
<dbReference type="CDD" id="cd03859">
    <property type="entry name" value="M14_CPT"/>
    <property type="match status" value="1"/>
</dbReference>
<dbReference type="Pfam" id="PF00246">
    <property type="entry name" value="Peptidase_M14"/>
    <property type="match status" value="1"/>
</dbReference>
<evidence type="ECO:0000256" key="6">
    <source>
        <dbReference type="ARBA" id="ARBA00022729"/>
    </source>
</evidence>
<comment type="caution">
    <text evidence="14">The sequence shown here is derived from an EMBL/GenBank/DDBJ whole genome shotgun (WGS) entry which is preliminary data.</text>
</comment>
<dbReference type="GO" id="GO:0004181">
    <property type="term" value="F:metallocarboxypeptidase activity"/>
    <property type="evidence" value="ECO:0007669"/>
    <property type="project" value="InterPro"/>
</dbReference>
<dbReference type="PANTHER" id="PTHR11705">
    <property type="entry name" value="PROTEASE FAMILY M14 CARBOXYPEPTIDASE A,B"/>
    <property type="match status" value="1"/>
</dbReference>
<evidence type="ECO:0000256" key="2">
    <source>
        <dbReference type="ARBA" id="ARBA00005988"/>
    </source>
</evidence>
<dbReference type="InterPro" id="IPR033810">
    <property type="entry name" value="Carboxypeptidase_T"/>
</dbReference>
<dbReference type="EMBL" id="LGGX01000017">
    <property type="protein sequence ID" value="KUK86509.1"/>
    <property type="molecule type" value="Genomic_DNA"/>
</dbReference>
<comment type="cofactor">
    <cofactor evidence="1">
        <name>Zn(2+)</name>
        <dbReference type="ChEBI" id="CHEBI:29105"/>
    </cofactor>
</comment>
<comment type="similarity">
    <text evidence="2 12">Belongs to the peptidase M14 family.</text>
</comment>
<keyword evidence="7" id="KW-0378">Hydrolase</keyword>
<feature type="domain" description="Peptidase M14" evidence="13">
    <location>
        <begin position="81"/>
        <end position="389"/>
    </location>
</feature>
<dbReference type="Proteomes" id="UP000053467">
    <property type="component" value="Unassembled WGS sequence"/>
</dbReference>
<dbReference type="NCBIfam" id="TIGR04183">
    <property type="entry name" value="Por_Secre_tail"/>
    <property type="match status" value="1"/>
</dbReference>
<keyword evidence="8" id="KW-0862">Zinc</keyword>
<dbReference type="InterPro" id="IPR026444">
    <property type="entry name" value="Secre_tail"/>
</dbReference>
<evidence type="ECO:0000256" key="5">
    <source>
        <dbReference type="ARBA" id="ARBA00022723"/>
    </source>
</evidence>
<sequence length="721" mass="84260">MKRIFVLFFIFFTFLVSFSEIRIKVDKENFEILKRNLKSLDIVGFEKNKSYHINLPDKDFEIVKSLNLKYRIYEPKSYKTDYKSLADYYQYMDSLALKFPNIVKLETLDFTYNGNPLVIMKINGVDPSNYFGQNTFLIMALHHSREWQTTVTAIFFAESLLLCYGNDSLITSLIDKNFIIVFPIVNPDGYYYSHDDPSGDNYWRKNRSYRNGYYGVDLNRNYGGGCNRIQESEWGYISGISHNPSDLYTYCGPYPSSEVEVRSVENLIKNYNVKLSLSLHSYGEDLLYPWASVYNLTLDEDLIRSFAYRIASKMKKNNGEPYDTLRSVALYATTGDTDDWIYGFSKFVKGKTTIPFTVEMDQSFQPPASTLDTLCRNIFPGFLEGLILTDSVEGKTEEIPLKPEVSIFSDSLFWTVGNKEFADFYRVKIYSDKRELMDSLNDENLYNIINVSLDSFVYNSPKYSFHPENLNSSFSLLESKYKSKYLTGDTLYLSLKYDLEKDYDVLLVEYSVDGFEYKPLDTNFYKFTGTNLNWNIFKIPFNEDSNYIFLRIRTLFDPFTLNSGVWIDDLGHITEFSKDSIFKDSVADTSMLIEIPSVVQTDKNFFEVTPYKKDFGFTKSSDYIEYFFPLSLPPVFFDSLKIGDYRIEFDFKDKTLTLSSMFPQRKDLQLKIYDLDGKIIHLQKISFKRKRSVDLSFLKSGRYFLLLEGNDRKRYSVLIIK</sequence>
<evidence type="ECO:0000256" key="4">
    <source>
        <dbReference type="ARBA" id="ARBA00022670"/>
    </source>
</evidence>
<keyword evidence="6" id="KW-0732">Signal</keyword>
<evidence type="ECO:0000256" key="1">
    <source>
        <dbReference type="ARBA" id="ARBA00001947"/>
    </source>
</evidence>
<dbReference type="InterPro" id="IPR000834">
    <property type="entry name" value="Peptidase_M14"/>
</dbReference>
<keyword evidence="9" id="KW-0482">Metalloprotease</keyword>
<evidence type="ECO:0000256" key="9">
    <source>
        <dbReference type="ARBA" id="ARBA00023049"/>
    </source>
</evidence>
<dbReference type="FunFam" id="3.40.630.10:FF:000084">
    <property type="entry name" value="Carboxypeptidase B2"/>
    <property type="match status" value="1"/>
</dbReference>